<evidence type="ECO:0000313" key="4">
    <source>
        <dbReference type="Proteomes" id="UP000244911"/>
    </source>
</evidence>
<keyword evidence="4" id="KW-1185">Reference proteome</keyword>
<dbReference type="GO" id="GO:0043190">
    <property type="term" value="C:ATP-binding cassette (ABC) transporter complex"/>
    <property type="evidence" value="ECO:0007669"/>
    <property type="project" value="InterPro"/>
</dbReference>
<dbReference type="EMBL" id="OMOI01000001">
    <property type="protein sequence ID" value="SPF76115.1"/>
    <property type="molecule type" value="Genomic_DNA"/>
</dbReference>
<feature type="chain" id="PRO_5015344940" description="ABC-type glycine betaine transport system substrate-binding domain-containing protein" evidence="1">
    <location>
        <begin position="25"/>
        <end position="336"/>
    </location>
</feature>
<dbReference type="RefSeq" id="WP_108856151.1">
    <property type="nucleotide sequence ID" value="NZ_OMOI01000001.1"/>
</dbReference>
<feature type="signal peptide" evidence="1">
    <location>
        <begin position="1"/>
        <end position="24"/>
    </location>
</feature>
<gene>
    <name evidence="3" type="ORF">ALP8811_01115</name>
</gene>
<dbReference type="OrthoDB" id="9786266at2"/>
<sequence>MKKTIKGALGVAGALFAFSQGAAAEECGKVSIAEMNWASAELMANVDAIILEEGFGCDVEKVPGATTTTFASMNEKGQPDVAPELWTNAVREPLAVATGEGSMVILNEGPITELGEGWWVTPAFAEANPDLNTVEKVLARPDLFPDVEDPSKGAFITCPAGWGCQLTNANLFRAFGMEEKGWVLVDPGSAAGLDGSMAKAAERGEPWFGYYWSPTALIGKYEMVKLPFEAEWAGSENWDGCIVKAEQDCADPKPSSWTVSEVSTVVTDDFVANSGPAQEYFKSRVFPGAVMNEMLVYMTDNQATGEDAAYEFLATHEDLWTTWVPADVAEKIKGAL</sequence>
<dbReference type="SUPFAM" id="SSF53850">
    <property type="entry name" value="Periplasmic binding protein-like II"/>
    <property type="match status" value="1"/>
</dbReference>
<reference evidence="3 4" key="1">
    <citation type="submission" date="2018-03" db="EMBL/GenBank/DDBJ databases">
        <authorList>
            <person name="Keele B.F."/>
        </authorList>
    </citation>
    <scope>NUCLEOTIDE SEQUENCE [LARGE SCALE GENOMIC DNA]</scope>
    <source>
        <strain evidence="3 4">CECT 8811</strain>
    </source>
</reference>
<keyword evidence="1" id="KW-0732">Signal</keyword>
<dbReference type="Proteomes" id="UP000244911">
    <property type="component" value="Unassembled WGS sequence"/>
</dbReference>
<feature type="domain" description="ABC-type glycine betaine transport system substrate-binding" evidence="2">
    <location>
        <begin position="29"/>
        <end position="314"/>
    </location>
</feature>
<name>A0A2R8AJ98_9RHOB</name>
<dbReference type="InterPro" id="IPR007210">
    <property type="entry name" value="ABC_Gly_betaine_transp_sub-bd"/>
</dbReference>
<evidence type="ECO:0000313" key="3">
    <source>
        <dbReference type="EMBL" id="SPF76115.1"/>
    </source>
</evidence>
<accession>A0A2R8AJ98</accession>
<proteinExistence type="predicted"/>
<evidence type="ECO:0000256" key="1">
    <source>
        <dbReference type="SAM" id="SignalP"/>
    </source>
</evidence>
<organism evidence="3 4">
    <name type="scientific">Aliiroseovarius pelagivivens</name>
    <dbReference type="NCBI Taxonomy" id="1639690"/>
    <lineage>
        <taxon>Bacteria</taxon>
        <taxon>Pseudomonadati</taxon>
        <taxon>Pseudomonadota</taxon>
        <taxon>Alphaproteobacteria</taxon>
        <taxon>Rhodobacterales</taxon>
        <taxon>Paracoccaceae</taxon>
        <taxon>Aliiroseovarius</taxon>
    </lineage>
</organism>
<evidence type="ECO:0000259" key="2">
    <source>
        <dbReference type="Pfam" id="PF04069"/>
    </source>
</evidence>
<protein>
    <recommendedName>
        <fullName evidence="2">ABC-type glycine betaine transport system substrate-binding domain-containing protein</fullName>
    </recommendedName>
</protein>
<dbReference type="Pfam" id="PF04069">
    <property type="entry name" value="OpuAC"/>
    <property type="match status" value="1"/>
</dbReference>
<dbReference type="Gene3D" id="3.40.190.100">
    <property type="entry name" value="Glycine betaine-binding periplasmic protein, domain 2"/>
    <property type="match status" value="1"/>
</dbReference>
<dbReference type="AlphaFoldDB" id="A0A2R8AJ98"/>
<dbReference type="GO" id="GO:0022857">
    <property type="term" value="F:transmembrane transporter activity"/>
    <property type="evidence" value="ECO:0007669"/>
    <property type="project" value="InterPro"/>
</dbReference>